<keyword evidence="2" id="KW-1185">Reference proteome</keyword>
<name>A0A7W5DV63_9BACT</name>
<dbReference type="EMBL" id="JACHXU010000001">
    <property type="protein sequence ID" value="MBB3204658.1"/>
    <property type="molecule type" value="Genomic_DNA"/>
</dbReference>
<dbReference type="RefSeq" id="WP_184300939.1">
    <property type="nucleotide sequence ID" value="NZ_JACHXU010000001.1"/>
</dbReference>
<accession>A0A7W5DV63</accession>
<dbReference type="Proteomes" id="UP000536179">
    <property type="component" value="Unassembled WGS sequence"/>
</dbReference>
<comment type="caution">
    <text evidence="1">The sequence shown here is derived from an EMBL/GenBank/DDBJ whole genome shotgun (WGS) entry which is preliminary data.</text>
</comment>
<sequence length="486" mass="54249">MPQFFKFVITTLLWLSIAGTGKVTVAETVTREGVHLRLTSDIPDARLLDDLVSSFDAAVPQWLAFWGFPPERGSGWRIDGYLMADSDAFRRSGDLPASVPNFKNGFATPTAIWVNRQSSDYYNRHLILHEGVHALAFELFGGGGPSWYMEGTAELLATHRDRPASFYLPNSDPGEGNGAANGMLAQADTQFEINELPRSRDESSMWGRYRVIEQRRNADTLPTLASVMRLPNNLEGDVDSYTWCWAASLMFTSYPDTQDAFIAAAKNGRDQSPSFTTRFFREIGDQWPALRARWQLWIHDLEYGFDRDRYRVELSTDDPRYDDVPKILAIDSRKGWQSAGVWFPAGTIRLRPSGQCVIVAKESLGNDAGRDEEATLLQRDWVSTPAGITVHFHRGAPIGQLQVCVLPVPSADLKEVNALDIRPLDSRNATAVHSASAGVTSSAEAVHTVQIDRPSWLLFRVHDVPGDDGRYQRADNRGGYQVQVSR</sequence>
<gene>
    <name evidence="1" type="ORF">FHS27_000422</name>
</gene>
<reference evidence="1 2" key="1">
    <citation type="submission" date="2020-08" db="EMBL/GenBank/DDBJ databases">
        <title>Genomic Encyclopedia of Type Strains, Phase III (KMG-III): the genomes of soil and plant-associated and newly described type strains.</title>
        <authorList>
            <person name="Whitman W."/>
        </authorList>
    </citation>
    <scope>NUCLEOTIDE SEQUENCE [LARGE SCALE GENOMIC DNA]</scope>
    <source>
        <strain evidence="1 2">CECT 8075</strain>
    </source>
</reference>
<evidence type="ECO:0000313" key="1">
    <source>
        <dbReference type="EMBL" id="MBB3204658.1"/>
    </source>
</evidence>
<evidence type="ECO:0000313" key="2">
    <source>
        <dbReference type="Proteomes" id="UP000536179"/>
    </source>
</evidence>
<proteinExistence type="predicted"/>
<organism evidence="1 2">
    <name type="scientific">Aporhodopirellula rubra</name>
    <dbReference type="NCBI Taxonomy" id="980271"/>
    <lineage>
        <taxon>Bacteria</taxon>
        <taxon>Pseudomonadati</taxon>
        <taxon>Planctomycetota</taxon>
        <taxon>Planctomycetia</taxon>
        <taxon>Pirellulales</taxon>
        <taxon>Pirellulaceae</taxon>
        <taxon>Aporhodopirellula</taxon>
    </lineage>
</organism>
<protein>
    <submittedName>
        <fullName evidence="1">Uncharacterized protein</fullName>
    </submittedName>
</protein>
<dbReference type="AlphaFoldDB" id="A0A7W5DV63"/>